<gene>
    <name evidence="2" type="ORF">BCIN_07g05970</name>
</gene>
<evidence type="ECO:0000313" key="2">
    <source>
        <dbReference type="EMBL" id="ATZ52086.1"/>
    </source>
</evidence>
<keyword evidence="3" id="KW-1185">Reference proteome</keyword>
<dbReference type="EMBL" id="CP009811">
    <property type="protein sequence ID" value="ATZ52086.1"/>
    <property type="molecule type" value="Genomic_DNA"/>
</dbReference>
<name>A0A384JNC7_BOTFB</name>
<reference evidence="2 3" key="3">
    <citation type="journal article" date="2017" name="Mol. Plant Pathol.">
        <title>A gapless genome sequence of the fungus Botrytis cinerea.</title>
        <authorList>
            <person name="Van Kan J.A."/>
            <person name="Stassen J.H."/>
            <person name="Mosbach A."/>
            <person name="Van Der Lee T.A."/>
            <person name="Faino L."/>
            <person name="Farmer A.D."/>
            <person name="Papasotiriou D.G."/>
            <person name="Zhou S."/>
            <person name="Seidl M.F."/>
            <person name="Cottam E."/>
            <person name="Edel D."/>
            <person name="Hahn M."/>
            <person name="Schwartz D.C."/>
            <person name="Dietrich R.A."/>
            <person name="Widdison S."/>
            <person name="Scalliet G."/>
        </authorList>
    </citation>
    <scope>NUCLEOTIDE SEQUENCE [LARGE SCALE GENOMIC DNA]</scope>
    <source>
        <strain evidence="2 3">B05.10</strain>
    </source>
</reference>
<reference evidence="2 3" key="1">
    <citation type="journal article" date="2011" name="PLoS Genet.">
        <title>Genomic analysis of the necrotrophic fungal pathogens Sclerotinia sclerotiorum and Botrytis cinerea.</title>
        <authorList>
            <person name="Amselem J."/>
            <person name="Cuomo C.A."/>
            <person name="van Kan J.A."/>
            <person name="Viaud M."/>
            <person name="Benito E.P."/>
            <person name="Couloux A."/>
            <person name="Coutinho P.M."/>
            <person name="de Vries R.P."/>
            <person name="Dyer P.S."/>
            <person name="Fillinger S."/>
            <person name="Fournier E."/>
            <person name="Gout L."/>
            <person name="Hahn M."/>
            <person name="Kohn L."/>
            <person name="Lapalu N."/>
            <person name="Plummer K.M."/>
            <person name="Pradier J.M."/>
            <person name="Quevillon E."/>
            <person name="Sharon A."/>
            <person name="Simon A."/>
            <person name="ten Have A."/>
            <person name="Tudzynski B."/>
            <person name="Tudzynski P."/>
            <person name="Wincker P."/>
            <person name="Andrew M."/>
            <person name="Anthouard V."/>
            <person name="Beever R.E."/>
            <person name="Beffa R."/>
            <person name="Benoit I."/>
            <person name="Bouzid O."/>
            <person name="Brault B."/>
            <person name="Chen Z."/>
            <person name="Choquer M."/>
            <person name="Collemare J."/>
            <person name="Cotton P."/>
            <person name="Danchin E.G."/>
            <person name="Da Silva C."/>
            <person name="Gautier A."/>
            <person name="Giraud C."/>
            <person name="Giraud T."/>
            <person name="Gonzalez C."/>
            <person name="Grossetete S."/>
            <person name="Guldener U."/>
            <person name="Henrissat B."/>
            <person name="Howlett B.J."/>
            <person name="Kodira C."/>
            <person name="Kretschmer M."/>
            <person name="Lappartient A."/>
            <person name="Leroch M."/>
            <person name="Levis C."/>
            <person name="Mauceli E."/>
            <person name="Neuveglise C."/>
            <person name="Oeser B."/>
            <person name="Pearson M."/>
            <person name="Poulain J."/>
            <person name="Poussereau N."/>
            <person name="Quesneville H."/>
            <person name="Rascle C."/>
            <person name="Schumacher J."/>
            <person name="Segurens B."/>
            <person name="Sexton A."/>
            <person name="Silva E."/>
            <person name="Sirven C."/>
            <person name="Soanes D.M."/>
            <person name="Talbot N.J."/>
            <person name="Templeton M."/>
            <person name="Yandava C."/>
            <person name="Yarden O."/>
            <person name="Zeng Q."/>
            <person name="Rollins J.A."/>
            <person name="Lebrun M.H."/>
            <person name="Dickman M."/>
        </authorList>
    </citation>
    <scope>NUCLEOTIDE SEQUENCE [LARGE SCALE GENOMIC DNA]</scope>
    <source>
        <strain evidence="2 3">B05.10</strain>
    </source>
</reference>
<dbReference type="OrthoDB" id="3560465at2759"/>
<accession>A0A384JNC7</accession>
<evidence type="ECO:0000256" key="1">
    <source>
        <dbReference type="SAM" id="MobiDB-lite"/>
    </source>
</evidence>
<organism evidence="2 3">
    <name type="scientific">Botryotinia fuckeliana (strain B05.10)</name>
    <name type="common">Noble rot fungus</name>
    <name type="synonym">Botrytis cinerea</name>
    <dbReference type="NCBI Taxonomy" id="332648"/>
    <lineage>
        <taxon>Eukaryota</taxon>
        <taxon>Fungi</taxon>
        <taxon>Dikarya</taxon>
        <taxon>Ascomycota</taxon>
        <taxon>Pezizomycotina</taxon>
        <taxon>Leotiomycetes</taxon>
        <taxon>Helotiales</taxon>
        <taxon>Sclerotiniaceae</taxon>
        <taxon>Botrytis</taxon>
    </lineage>
</organism>
<dbReference type="RefSeq" id="XP_024549986.1">
    <property type="nucleotide sequence ID" value="XM_024694197.1"/>
</dbReference>
<feature type="region of interest" description="Disordered" evidence="1">
    <location>
        <begin position="198"/>
        <end position="218"/>
    </location>
</feature>
<dbReference type="AlphaFoldDB" id="A0A384JNC7"/>
<dbReference type="KEGG" id="bfu:BCIN_07g05970"/>
<dbReference type="Proteomes" id="UP000001798">
    <property type="component" value="Chromosome 7"/>
</dbReference>
<protein>
    <submittedName>
        <fullName evidence="2">Uncharacterized protein</fullName>
    </submittedName>
</protein>
<proteinExistence type="predicted"/>
<evidence type="ECO:0000313" key="3">
    <source>
        <dbReference type="Proteomes" id="UP000001798"/>
    </source>
</evidence>
<sequence>MVNHIWSVPEVEFLKSISKSRSSGEIKGSTLLSIFLTEQARHRPGGDLHSSECWPHRLIQRGPLKLKYRECCNGADEMTAANAQRMKRQSRIQTPMQEQLQQQVREQREVPVQVPLQAPQTQQVLFQVPLQAPQTQQVPFQVPMQGPVNQASRPSFPPGTILLRAGNIRVSGGSIRIPPNCLLLPDKQILLPNGRILIKTPQASPPHGTPQPENRSQPRAGALTLAPAHFQTLRRSPALRLALPRIRQVVGRELQGRAHLNATTIARGQVTRHRQRSTATELSPQLTPLGRTRRQPIIIADDEDSSPAGAEIPVSDSRNDTPAFAREFRNLAVDGSEKEDSSPASPVVSVDLMALVSILN</sequence>
<dbReference type="VEuPathDB" id="FungiDB:Bcin07g05970"/>
<dbReference type="GeneID" id="36394347"/>
<reference evidence="2 3" key="2">
    <citation type="journal article" date="2012" name="Eukaryot. Cell">
        <title>Genome update of Botrytis cinerea strains B05.10 and T4.</title>
        <authorList>
            <person name="Staats M."/>
            <person name="van Kan J.A."/>
        </authorList>
    </citation>
    <scope>NUCLEOTIDE SEQUENCE [LARGE SCALE GENOMIC DNA]</scope>
    <source>
        <strain evidence="2 3">B05.10</strain>
    </source>
</reference>